<accession>A0ABZ2YK06</accession>
<feature type="signal peptide" evidence="1">
    <location>
        <begin position="1"/>
        <end position="24"/>
    </location>
</feature>
<dbReference type="RefSeq" id="WP_341835001.1">
    <property type="nucleotide sequence ID" value="NZ_CP149822.1"/>
</dbReference>
<proteinExistence type="predicted"/>
<sequence>MNATFLMIRSFVCCLGVCAATVSAAQYSPVPHRELLPGEIPVSGPGNYAEPGRTYVLTRDVVAERSAIFLGKDVTLDLNGYTIRYADAGYGHIANRGFEEGLKGWDVAAAPGAKIENTADVHVFVGEKLLRLNAGDEIRSGYVHLPVANRSYIAMCGVTGWHFHDPQMKGDVRNEMKVSVFVEDEQGREVTCTTTYRDTAMVSAPVEKRSPRLGGGFVFAHLQGLPAGKYRVRVRADTDCLVDEIDIRPTQDVGVGIVGETWARGHYDHLYQSQFAAFFDYTADPASGRPLAGIPVAMGRGVVNIRNGRIESGSEGAISWGIQSSAEDVRLVLSNVSITTSGINAIAVDVTNATITSCRFDVTNPLLINRHGSNFYGVDLRGKQASQVSFSEFFGGQGCLVFKGKHSDIHHNKFYNRQAVTNHYSIMAMGDSSRIFDNYIEPERGSGIEIYTKKYIDIFNNTIKIRTSPPTCEYGKEEYSANAIRIADYRAKPGAPNGAYGNRVFNNRIHITAVNFPHPKEYIPLSWAFFYSASGG</sequence>
<feature type="chain" id="PRO_5047314823" evidence="1">
    <location>
        <begin position="25"/>
        <end position="536"/>
    </location>
</feature>
<dbReference type="EMBL" id="CP149822">
    <property type="protein sequence ID" value="WZN40065.1"/>
    <property type="molecule type" value="Genomic_DNA"/>
</dbReference>
<dbReference type="InterPro" id="IPR012334">
    <property type="entry name" value="Pectin_lyas_fold"/>
</dbReference>
<name>A0ABZ2YK06_9BACT</name>
<dbReference type="InterPro" id="IPR011050">
    <property type="entry name" value="Pectin_lyase_fold/virulence"/>
</dbReference>
<dbReference type="Proteomes" id="UP001485459">
    <property type="component" value="Chromosome"/>
</dbReference>
<dbReference type="Gene3D" id="2.160.20.10">
    <property type="entry name" value="Single-stranded right-handed beta-helix, Pectin lyase-like"/>
    <property type="match status" value="1"/>
</dbReference>
<reference evidence="3" key="1">
    <citation type="submission" date="2024-03" db="EMBL/GenBank/DDBJ databases">
        <title>Chitinophaga horti sp. nov., isolated from garden soil.</title>
        <authorList>
            <person name="Lee D.S."/>
            <person name="Han D.M."/>
            <person name="Baek J.H."/>
            <person name="Choi D.G."/>
            <person name="Jeon J.H."/>
            <person name="Jeon C.O."/>
        </authorList>
    </citation>
    <scope>NUCLEOTIDE SEQUENCE [LARGE SCALE GENOMIC DNA]</scope>
    <source>
        <strain evidence="3">GPA1</strain>
    </source>
</reference>
<keyword evidence="3" id="KW-1185">Reference proteome</keyword>
<evidence type="ECO:0000313" key="2">
    <source>
        <dbReference type="EMBL" id="WZN40065.1"/>
    </source>
</evidence>
<evidence type="ECO:0000256" key="1">
    <source>
        <dbReference type="SAM" id="SignalP"/>
    </source>
</evidence>
<evidence type="ECO:0000313" key="3">
    <source>
        <dbReference type="Proteomes" id="UP001485459"/>
    </source>
</evidence>
<gene>
    <name evidence="2" type="ORF">WJU16_19015</name>
</gene>
<organism evidence="2 3">
    <name type="scientific">Chitinophaga pollutisoli</name>
    <dbReference type="NCBI Taxonomy" id="3133966"/>
    <lineage>
        <taxon>Bacteria</taxon>
        <taxon>Pseudomonadati</taxon>
        <taxon>Bacteroidota</taxon>
        <taxon>Chitinophagia</taxon>
        <taxon>Chitinophagales</taxon>
        <taxon>Chitinophagaceae</taxon>
        <taxon>Chitinophaga</taxon>
    </lineage>
</organism>
<protein>
    <submittedName>
        <fullName evidence="2">Right-handed parallel beta-helix repeat-containing protein</fullName>
    </submittedName>
</protein>
<keyword evidence="1" id="KW-0732">Signal</keyword>
<dbReference type="SUPFAM" id="SSF51126">
    <property type="entry name" value="Pectin lyase-like"/>
    <property type="match status" value="1"/>
</dbReference>